<feature type="domain" description="Alcohol dehydrogenase-like C-terminal" evidence="8">
    <location>
        <begin position="158"/>
        <end position="201"/>
    </location>
</feature>
<dbReference type="GO" id="GO:0009809">
    <property type="term" value="P:lignin biosynthetic process"/>
    <property type="evidence" value="ECO:0007669"/>
    <property type="project" value="UniProtKB-ARBA"/>
</dbReference>
<organism evidence="10 11">
    <name type="scientific">Trifolium pratense</name>
    <name type="common">Red clover</name>
    <dbReference type="NCBI Taxonomy" id="57577"/>
    <lineage>
        <taxon>Eukaryota</taxon>
        <taxon>Viridiplantae</taxon>
        <taxon>Streptophyta</taxon>
        <taxon>Embryophyta</taxon>
        <taxon>Tracheophyta</taxon>
        <taxon>Spermatophyta</taxon>
        <taxon>Magnoliopsida</taxon>
        <taxon>eudicotyledons</taxon>
        <taxon>Gunneridae</taxon>
        <taxon>Pentapetalae</taxon>
        <taxon>rosids</taxon>
        <taxon>fabids</taxon>
        <taxon>Fabales</taxon>
        <taxon>Fabaceae</taxon>
        <taxon>Papilionoideae</taxon>
        <taxon>50 kb inversion clade</taxon>
        <taxon>NPAAA clade</taxon>
        <taxon>Hologalegina</taxon>
        <taxon>IRL clade</taxon>
        <taxon>Trifolieae</taxon>
        <taxon>Trifolium</taxon>
    </lineage>
</organism>
<gene>
    <name evidence="10" type="ORF">L195_g004018</name>
</gene>
<evidence type="ECO:0000313" key="11">
    <source>
        <dbReference type="Proteomes" id="UP000236291"/>
    </source>
</evidence>
<evidence type="ECO:0000256" key="5">
    <source>
        <dbReference type="ARBA" id="ARBA00023002"/>
    </source>
</evidence>
<dbReference type="InterPro" id="IPR013149">
    <property type="entry name" value="ADH-like_C"/>
</dbReference>
<proteinExistence type="inferred from homology"/>
<evidence type="ECO:0000313" key="10">
    <source>
        <dbReference type="EMBL" id="PNY07520.1"/>
    </source>
</evidence>
<reference evidence="10 11" key="1">
    <citation type="journal article" date="2014" name="Am. J. Bot.">
        <title>Genome assembly and annotation for red clover (Trifolium pratense; Fabaceae).</title>
        <authorList>
            <person name="Istvanek J."/>
            <person name="Jaros M."/>
            <person name="Krenek A."/>
            <person name="Repkova J."/>
        </authorList>
    </citation>
    <scope>NUCLEOTIDE SEQUENCE [LARGE SCALE GENOMIC DNA]</scope>
    <source>
        <strain evidence="11">cv. Tatra</strain>
        <tissue evidence="10">Young leaves</tissue>
    </source>
</reference>
<feature type="domain" description="Alcohol dehydrogenase-like N-terminal" evidence="9">
    <location>
        <begin position="2"/>
        <end position="118"/>
    </location>
</feature>
<keyword evidence="3 6" id="KW-0479">Metal-binding</keyword>
<dbReference type="InterPro" id="IPR011032">
    <property type="entry name" value="GroES-like_sf"/>
</dbReference>
<dbReference type="PROSITE" id="PS00059">
    <property type="entry name" value="ADH_ZINC"/>
    <property type="match status" value="1"/>
</dbReference>
<name>A0A2K3NWW4_TRIPR</name>
<dbReference type="GO" id="GO:0016616">
    <property type="term" value="F:oxidoreductase activity, acting on the CH-OH group of donors, NAD or NADP as acceptor"/>
    <property type="evidence" value="ECO:0007669"/>
    <property type="project" value="InterPro"/>
</dbReference>
<evidence type="ECO:0000256" key="3">
    <source>
        <dbReference type="ARBA" id="ARBA00022723"/>
    </source>
</evidence>
<protein>
    <submittedName>
        <fullName evidence="10">Cinnamyl alcohol dehydrogenase</fullName>
    </submittedName>
</protein>
<accession>A0A2K3NWW4</accession>
<dbReference type="SUPFAM" id="SSF51735">
    <property type="entry name" value="NAD(P)-binding Rossmann-fold domains"/>
    <property type="match status" value="1"/>
</dbReference>
<comment type="cofactor">
    <cofactor evidence="1 6">
        <name>Zn(2+)</name>
        <dbReference type="ChEBI" id="CHEBI:29105"/>
    </cofactor>
</comment>
<dbReference type="Pfam" id="PF08240">
    <property type="entry name" value="ADH_N"/>
    <property type="match status" value="1"/>
</dbReference>
<comment type="caution">
    <text evidence="10">The sequence shown here is derived from an EMBL/GenBank/DDBJ whole genome shotgun (WGS) entry which is preliminary data.</text>
</comment>
<comment type="similarity">
    <text evidence="2 6">Belongs to the zinc-containing alcohol dehydrogenase family.</text>
</comment>
<dbReference type="FunFam" id="3.90.180.10:FF:000126">
    <property type="entry name" value="Uncharacterized protein"/>
    <property type="match status" value="1"/>
</dbReference>
<feature type="non-terminal residue" evidence="10">
    <location>
        <position position="1"/>
    </location>
</feature>
<dbReference type="SUPFAM" id="SSF50129">
    <property type="entry name" value="GroES-like"/>
    <property type="match status" value="1"/>
</dbReference>
<keyword evidence="7" id="KW-0175">Coiled coil</keyword>
<dbReference type="AlphaFoldDB" id="A0A2K3NWW4"/>
<feature type="coiled-coil region" evidence="7">
    <location>
        <begin position="432"/>
        <end position="478"/>
    </location>
</feature>
<dbReference type="Gene3D" id="3.90.180.10">
    <property type="entry name" value="Medium-chain alcohol dehydrogenases, catalytic domain"/>
    <property type="match status" value="1"/>
</dbReference>
<dbReference type="FunFam" id="3.40.50.720:FF:000022">
    <property type="entry name" value="Cinnamyl alcohol dehydrogenase"/>
    <property type="match status" value="1"/>
</dbReference>
<dbReference type="CDD" id="cd05283">
    <property type="entry name" value="CAD1"/>
    <property type="match status" value="1"/>
</dbReference>
<evidence type="ECO:0000259" key="9">
    <source>
        <dbReference type="Pfam" id="PF08240"/>
    </source>
</evidence>
<dbReference type="EMBL" id="ASHM01001933">
    <property type="protein sequence ID" value="PNY07520.1"/>
    <property type="molecule type" value="Genomic_DNA"/>
</dbReference>
<evidence type="ECO:0000256" key="4">
    <source>
        <dbReference type="ARBA" id="ARBA00022833"/>
    </source>
</evidence>
<dbReference type="Gene3D" id="3.40.50.720">
    <property type="entry name" value="NAD(P)-binding Rossmann-like Domain"/>
    <property type="match status" value="1"/>
</dbReference>
<dbReference type="PANTHER" id="PTHR42683">
    <property type="entry name" value="ALDEHYDE REDUCTASE"/>
    <property type="match status" value="1"/>
</dbReference>
<evidence type="ECO:0000259" key="8">
    <source>
        <dbReference type="Pfam" id="PF00107"/>
    </source>
</evidence>
<dbReference type="InterPro" id="IPR036291">
    <property type="entry name" value="NAD(P)-bd_dom_sf"/>
</dbReference>
<reference evidence="10 11" key="2">
    <citation type="journal article" date="2017" name="Front. Plant Sci.">
        <title>Gene Classification and Mining of Molecular Markers Useful in Red Clover (Trifolium pratense) Breeding.</title>
        <authorList>
            <person name="Istvanek J."/>
            <person name="Dluhosova J."/>
            <person name="Dluhos P."/>
            <person name="Patkova L."/>
            <person name="Nedelnik J."/>
            <person name="Repkova J."/>
        </authorList>
    </citation>
    <scope>NUCLEOTIDE SEQUENCE [LARGE SCALE GENOMIC DNA]</scope>
    <source>
        <strain evidence="11">cv. Tatra</strain>
        <tissue evidence="10">Young leaves</tissue>
    </source>
</reference>
<dbReference type="InterPro" id="IPR013154">
    <property type="entry name" value="ADH-like_N"/>
</dbReference>
<dbReference type="Proteomes" id="UP000236291">
    <property type="component" value="Unassembled WGS sequence"/>
</dbReference>
<evidence type="ECO:0000256" key="7">
    <source>
        <dbReference type="SAM" id="Coils"/>
    </source>
</evidence>
<keyword evidence="5" id="KW-0560">Oxidoreductase</keyword>
<dbReference type="InterPro" id="IPR002328">
    <property type="entry name" value="ADH_Zn_CS"/>
</dbReference>
<evidence type="ECO:0000256" key="1">
    <source>
        <dbReference type="ARBA" id="ARBA00001947"/>
    </source>
</evidence>
<dbReference type="STRING" id="57577.A0A2K3NWW4"/>
<dbReference type="GO" id="GO:0008270">
    <property type="term" value="F:zinc ion binding"/>
    <property type="evidence" value="ECO:0007669"/>
    <property type="project" value="InterPro"/>
</dbReference>
<evidence type="ECO:0000256" key="6">
    <source>
        <dbReference type="RuleBase" id="RU361277"/>
    </source>
</evidence>
<dbReference type="InterPro" id="IPR047109">
    <property type="entry name" value="CAD-like"/>
</dbReference>
<sequence>EKDVAFKVLYCGICHSDLHMSKNEWYNTMYPFVPGHELVGVVTEVGSKVEKFKVGDKVGVGYVIDSCRSCQNCDDNLENYCPKYTVTCGAKYRDGTITYGGYSDSMVADEHFFIRIPDNLPLDVAGPLLCAGVTVYSPLKYFGLDKPRLHIGVVGLGGLGHMAVKFAKAFGAHVTVISTSPNKEAEALDHLGADSFIISRDPNQMQVLSALYSCFAQGRMRPAMDHPRNKGRKKAPIGSVKRPVTGKVVLRPAWDNLWDEARFSGNLDSVYGAFSNEHENKLIEVAIKQTLEEREATRPFTGEGVKRPARDNLWDEARISGNLDSEYKWMKEAIKLALEEREAIRKRLKKCMDEEAEMHRTGIITGGRFPGDIVTRPPMDHPRHKGGRKKPSICHSKRLIVILWLTWNNWDEARFSGNLDSVYGAFSNEHEIKWIKEAIKQAQEEREKKREKRRKYEEKRAERKIHGEEKEIELMEEGFKQTLDLEALSLAKLIKLSKRVSKSKLCGGERETEKV</sequence>
<keyword evidence="4 6" id="KW-0862">Zinc</keyword>
<evidence type="ECO:0000256" key="2">
    <source>
        <dbReference type="ARBA" id="ARBA00008072"/>
    </source>
</evidence>
<dbReference type="Pfam" id="PF00107">
    <property type="entry name" value="ADH_zinc_N"/>
    <property type="match status" value="1"/>
</dbReference>